<sequence>MPFQFLFGTLALPPQHPDCRLCATIPAKDEAEFIIPSLDALRLQTDEDGIPLPANQYEVLVLANNCEDATVTIIEAYQRQYPEFRLYVCERRLPASIACVGTARRLMMDTAYERFRAVGRLDGAICSTDADTLVGPNWAYHILRNVRQGARAIGGRILVPQEEDRDTHYRKQHLLDVTYRSLFYCLESIIDPSEADPWPRHFQHFGPSMAVTAEAYEKCGGIPPLNSLEDVYFVFALERADVFVTHDPQVWVRTSTRVSDRVVGTAFSHQLDAWATMERENREQRVVSFSNCVQLFKWKVALRRAYLRRSGFGCPQLEKLAARMKWSVAELHQLIRQAASFGALYQHVGGQLHADPTFSDQPITEAIAQLRSFTHSMRHRAFGKHPSGNAAADLRADEHNFAAA</sequence>
<reference evidence="2 3" key="1">
    <citation type="submission" date="2020-03" db="EMBL/GenBank/DDBJ databases">
        <title>Genomic Encyclopedia of Type Strains, Phase IV (KMG-IV): sequencing the most valuable type-strain genomes for metagenomic binning, comparative biology and taxonomic classification.</title>
        <authorList>
            <person name="Goeker M."/>
        </authorList>
    </citation>
    <scope>NUCLEOTIDE SEQUENCE [LARGE SCALE GENOMIC DNA]</scope>
    <source>
        <strain evidence="2 3">DSM 105096</strain>
    </source>
</reference>
<keyword evidence="3" id="KW-1185">Reference proteome</keyword>
<dbReference type="PANTHER" id="PTHR43685:SF14">
    <property type="entry name" value="GLYCOSYLTRANSFERASE 2-LIKE DOMAIN-CONTAINING PROTEIN"/>
    <property type="match status" value="1"/>
</dbReference>
<dbReference type="InterPro" id="IPR001173">
    <property type="entry name" value="Glyco_trans_2-like"/>
</dbReference>
<evidence type="ECO:0000313" key="2">
    <source>
        <dbReference type="EMBL" id="NJC26853.1"/>
    </source>
</evidence>
<dbReference type="RefSeq" id="WP_168037611.1">
    <property type="nucleotide sequence ID" value="NZ_JAATJH010000003.1"/>
</dbReference>
<dbReference type="SUPFAM" id="SSF53448">
    <property type="entry name" value="Nucleotide-diphospho-sugar transferases"/>
    <property type="match status" value="1"/>
</dbReference>
<organism evidence="2 3">
    <name type="scientific">Neolewinella antarctica</name>
    <dbReference type="NCBI Taxonomy" id="442734"/>
    <lineage>
        <taxon>Bacteria</taxon>
        <taxon>Pseudomonadati</taxon>
        <taxon>Bacteroidota</taxon>
        <taxon>Saprospiria</taxon>
        <taxon>Saprospirales</taxon>
        <taxon>Lewinellaceae</taxon>
        <taxon>Neolewinella</taxon>
    </lineage>
</organism>
<dbReference type="EMBL" id="JAATJH010000003">
    <property type="protein sequence ID" value="NJC26853.1"/>
    <property type="molecule type" value="Genomic_DNA"/>
</dbReference>
<comment type="caution">
    <text evidence="2">The sequence shown here is derived from an EMBL/GenBank/DDBJ whole genome shotgun (WGS) entry which is preliminary data.</text>
</comment>
<protein>
    <recommendedName>
        <fullName evidence="1">Glycosyltransferase 2-like domain-containing protein</fullName>
    </recommendedName>
</protein>
<dbReference type="Proteomes" id="UP000770785">
    <property type="component" value="Unassembled WGS sequence"/>
</dbReference>
<evidence type="ECO:0000259" key="1">
    <source>
        <dbReference type="Pfam" id="PF00535"/>
    </source>
</evidence>
<dbReference type="Pfam" id="PF00535">
    <property type="entry name" value="Glycos_transf_2"/>
    <property type="match status" value="1"/>
</dbReference>
<dbReference type="InterPro" id="IPR050834">
    <property type="entry name" value="Glycosyltransf_2"/>
</dbReference>
<accession>A0ABX0XDG4</accession>
<name>A0ABX0XDG4_9BACT</name>
<gene>
    <name evidence="2" type="ORF">GGR27_002363</name>
</gene>
<dbReference type="Gene3D" id="3.90.550.10">
    <property type="entry name" value="Spore Coat Polysaccharide Biosynthesis Protein SpsA, Chain A"/>
    <property type="match status" value="1"/>
</dbReference>
<dbReference type="PANTHER" id="PTHR43685">
    <property type="entry name" value="GLYCOSYLTRANSFERASE"/>
    <property type="match status" value="1"/>
</dbReference>
<dbReference type="InterPro" id="IPR029044">
    <property type="entry name" value="Nucleotide-diphossugar_trans"/>
</dbReference>
<feature type="domain" description="Glycosyltransferase 2-like" evidence="1">
    <location>
        <begin position="25"/>
        <end position="179"/>
    </location>
</feature>
<evidence type="ECO:0000313" key="3">
    <source>
        <dbReference type="Proteomes" id="UP000770785"/>
    </source>
</evidence>
<proteinExistence type="predicted"/>